<feature type="compositionally biased region" description="Polar residues" evidence="6">
    <location>
        <begin position="433"/>
        <end position="447"/>
    </location>
</feature>
<evidence type="ECO:0000256" key="5">
    <source>
        <dbReference type="PROSITE-ProRule" id="PRU00042"/>
    </source>
</evidence>
<dbReference type="PROSITE" id="PS50157">
    <property type="entry name" value="ZINC_FINGER_C2H2_2"/>
    <property type="match status" value="4"/>
</dbReference>
<feature type="compositionally biased region" description="Basic and acidic residues" evidence="6">
    <location>
        <begin position="15"/>
        <end position="26"/>
    </location>
</feature>
<feature type="region of interest" description="Disordered" evidence="6">
    <location>
        <begin position="98"/>
        <end position="123"/>
    </location>
</feature>
<feature type="domain" description="C2H2-type" evidence="7">
    <location>
        <begin position="730"/>
        <end position="757"/>
    </location>
</feature>
<dbReference type="PROSITE" id="PS00028">
    <property type="entry name" value="ZINC_FINGER_C2H2_1"/>
    <property type="match status" value="4"/>
</dbReference>
<keyword evidence="8" id="KW-1185">Reference proteome</keyword>
<feature type="compositionally biased region" description="Low complexity" evidence="6">
    <location>
        <begin position="361"/>
        <end position="373"/>
    </location>
</feature>
<feature type="domain" description="C2H2-type" evidence="7">
    <location>
        <begin position="758"/>
        <end position="787"/>
    </location>
</feature>
<reference evidence="9" key="1">
    <citation type="submission" date="2025-08" db="UniProtKB">
        <authorList>
            <consortium name="RefSeq"/>
        </authorList>
    </citation>
    <scope>IDENTIFICATION</scope>
</reference>
<dbReference type="Proteomes" id="UP000694888">
    <property type="component" value="Unplaced"/>
</dbReference>
<feature type="compositionally biased region" description="Basic and acidic residues" evidence="6">
    <location>
        <begin position="586"/>
        <end position="596"/>
    </location>
</feature>
<evidence type="ECO:0000256" key="4">
    <source>
        <dbReference type="ARBA" id="ARBA00022833"/>
    </source>
</evidence>
<dbReference type="Pfam" id="PF00096">
    <property type="entry name" value="zf-C2H2"/>
    <property type="match status" value="3"/>
</dbReference>
<evidence type="ECO:0000313" key="8">
    <source>
        <dbReference type="Proteomes" id="UP000694888"/>
    </source>
</evidence>
<feature type="region of interest" description="Disordered" evidence="6">
    <location>
        <begin position="579"/>
        <end position="624"/>
    </location>
</feature>
<feature type="domain" description="C2H2-type" evidence="7">
    <location>
        <begin position="645"/>
        <end position="667"/>
    </location>
</feature>
<dbReference type="InterPro" id="IPR036236">
    <property type="entry name" value="Znf_C2H2_sf"/>
</dbReference>
<gene>
    <name evidence="9" type="primary">LOC106012487</name>
</gene>
<evidence type="ECO:0000256" key="2">
    <source>
        <dbReference type="ARBA" id="ARBA00022737"/>
    </source>
</evidence>
<accession>A0ABM1A556</accession>
<feature type="compositionally biased region" description="Basic residues" evidence="6">
    <location>
        <begin position="33"/>
        <end position="44"/>
    </location>
</feature>
<evidence type="ECO:0000256" key="6">
    <source>
        <dbReference type="SAM" id="MobiDB-lite"/>
    </source>
</evidence>
<keyword evidence="3 5" id="KW-0863">Zinc-finger</keyword>
<feature type="compositionally biased region" description="Low complexity" evidence="6">
    <location>
        <begin position="532"/>
        <end position="542"/>
    </location>
</feature>
<dbReference type="PANTHER" id="PTHR24408">
    <property type="entry name" value="ZINC FINGER PROTEIN"/>
    <property type="match status" value="1"/>
</dbReference>
<evidence type="ECO:0000313" key="9">
    <source>
        <dbReference type="RefSeq" id="XP_012941025.1"/>
    </source>
</evidence>
<feature type="region of interest" description="Disordered" evidence="6">
    <location>
        <begin position="1"/>
        <end position="68"/>
    </location>
</feature>
<proteinExistence type="predicted"/>
<keyword evidence="2" id="KW-0677">Repeat</keyword>
<dbReference type="RefSeq" id="XP_012941025.1">
    <property type="nucleotide sequence ID" value="XM_013085571.1"/>
</dbReference>
<dbReference type="SMART" id="SM00355">
    <property type="entry name" value="ZnF_C2H2"/>
    <property type="match status" value="5"/>
</dbReference>
<feature type="compositionally biased region" description="Polar residues" evidence="6">
    <location>
        <begin position="341"/>
        <end position="352"/>
    </location>
</feature>
<organism evidence="8 9">
    <name type="scientific">Aplysia californica</name>
    <name type="common">California sea hare</name>
    <dbReference type="NCBI Taxonomy" id="6500"/>
    <lineage>
        <taxon>Eukaryota</taxon>
        <taxon>Metazoa</taxon>
        <taxon>Spiralia</taxon>
        <taxon>Lophotrochozoa</taxon>
        <taxon>Mollusca</taxon>
        <taxon>Gastropoda</taxon>
        <taxon>Heterobranchia</taxon>
        <taxon>Euthyneura</taxon>
        <taxon>Tectipleura</taxon>
        <taxon>Aplysiida</taxon>
        <taxon>Aplysioidea</taxon>
        <taxon>Aplysiidae</taxon>
        <taxon>Aplysia</taxon>
    </lineage>
</organism>
<dbReference type="PANTHER" id="PTHR24408:SF64">
    <property type="entry name" value="LINKING IMMUNITY AND METABOLISM-RELATED"/>
    <property type="match status" value="1"/>
</dbReference>
<dbReference type="InterPro" id="IPR013087">
    <property type="entry name" value="Znf_C2H2_type"/>
</dbReference>
<dbReference type="GeneID" id="106012487"/>
<feature type="compositionally biased region" description="Low complexity" evidence="6">
    <location>
        <begin position="273"/>
        <end position="292"/>
    </location>
</feature>
<dbReference type="CDD" id="cd00065">
    <property type="entry name" value="FYVE_like_SF"/>
    <property type="match status" value="1"/>
</dbReference>
<feature type="region of interest" description="Disordered" evidence="6">
    <location>
        <begin position="261"/>
        <end position="300"/>
    </location>
</feature>
<dbReference type="Gene3D" id="3.30.160.60">
    <property type="entry name" value="Classic Zinc Finger"/>
    <property type="match status" value="4"/>
</dbReference>
<feature type="compositionally biased region" description="Basic residues" evidence="6">
    <location>
        <begin position="448"/>
        <end position="460"/>
    </location>
</feature>
<name>A0ABM1A556_APLCA</name>
<keyword evidence="1" id="KW-0479">Metal-binding</keyword>
<feature type="region of interest" description="Disordered" evidence="6">
    <location>
        <begin position="419"/>
        <end position="548"/>
    </location>
</feature>
<dbReference type="SUPFAM" id="SSF57667">
    <property type="entry name" value="beta-beta-alpha zinc fingers"/>
    <property type="match status" value="3"/>
</dbReference>
<protein>
    <submittedName>
        <fullName evidence="9">B-cell lymphoma 6 protein homolog</fullName>
    </submittedName>
</protein>
<evidence type="ECO:0000259" key="7">
    <source>
        <dbReference type="PROSITE" id="PS50157"/>
    </source>
</evidence>
<feature type="domain" description="C2H2-type" evidence="7">
    <location>
        <begin position="702"/>
        <end position="729"/>
    </location>
</feature>
<sequence length="789" mass="86687">MQIAHTITYLQSSRTKSDTSDGKHINGGDSPPLKKRLSSRHPPHAHLPSSSSDADSDSGCSSQNEARHELPPEVEYSWECPADFSLLFDLMTQSPHRYTSRDSLHVTSDLKTSGRRHSGELGELAMRPEVAEMARYDKRHAYQHVSQSGNMDADATSAYRYMSRGHDVRESYPGDRSGVTTGQVQSLDLSLSSSEGHRYTRPSPHHDLLMDNVGGGLLQAQRRISFELPHDHVTGLTSGHRPPSPDEQPIDYSQLSTRRNEVNHVHRGQYDVTDTPTTPTTPTHHLPAARTTKSGSEGSAGFTARAKFEFILSPAMDGEGKMVVSNNLYSLPSPTYPTPPAGQSASTPTYRHNSPPGATEQSSPLSASPASPVHHSHQSKLSPHDIVTPTSSSTTTAQLERRIAYHPKLKYLLASPQYGAKMSGSRDDPHVTHSMTVTPSTTSASQSSHHHHHHHHHPHPHPFSPKQELVNLDTHPGPDDPTDHQASHTTDHTDHTDLTASNPPALPPSPPHTQHFPTKFTHLSPAPTLANSAPIHPSSAPTHPSPAPATLVFDPPYLLELTLDPHRKVSPLQTLTDQLQQTSRSAEPDDLSHPEDDQLTTVSSQNPLTAPASTPTTSLTVGQDRKSALSQLLFSSSRKPGVDPYACAECGKRYSTSSNLARHRQTHRSVCDKKARKCPHCDKVYVSMPAYSMHVRTHNQGCECPHCGKKFSRPWLLQGHIRTHTGEKPFGCPQCGKSFADKSNLRAHIQTHSTDKPYVCGRCGKAFALKSYLYKHEESSCMRGQRFRT</sequence>
<feature type="region of interest" description="Disordered" evidence="6">
    <location>
        <begin position="334"/>
        <end position="395"/>
    </location>
</feature>
<feature type="compositionally biased region" description="Low complexity" evidence="6">
    <location>
        <begin position="607"/>
        <end position="620"/>
    </location>
</feature>
<feature type="compositionally biased region" description="Basic and acidic residues" evidence="6">
    <location>
        <begin position="476"/>
        <end position="497"/>
    </location>
</feature>
<keyword evidence="4" id="KW-0862">Zinc</keyword>
<evidence type="ECO:0000256" key="3">
    <source>
        <dbReference type="ARBA" id="ARBA00022771"/>
    </source>
</evidence>
<feature type="compositionally biased region" description="Low complexity" evidence="6">
    <location>
        <begin position="46"/>
        <end position="62"/>
    </location>
</feature>
<evidence type="ECO:0000256" key="1">
    <source>
        <dbReference type="ARBA" id="ARBA00022723"/>
    </source>
</evidence>